<feature type="region of interest" description="Disordered" evidence="1">
    <location>
        <begin position="59"/>
        <end position="151"/>
    </location>
</feature>
<proteinExistence type="predicted"/>
<dbReference type="InterPro" id="IPR009072">
    <property type="entry name" value="Histone-fold"/>
</dbReference>
<dbReference type="Gramene" id="OB04G19750.1">
    <property type="protein sequence ID" value="OB04G19750.1"/>
    <property type="gene ID" value="OB04G19750"/>
</dbReference>
<feature type="compositionally biased region" description="Basic residues" evidence="1">
    <location>
        <begin position="66"/>
        <end position="75"/>
    </location>
</feature>
<dbReference type="EnsemblPlants" id="OB04G19750.1">
    <property type="protein sequence ID" value="OB04G19750.1"/>
    <property type="gene ID" value="OB04G19750"/>
</dbReference>
<dbReference type="HOGENOM" id="CLU_1734297_0_0_1"/>
<evidence type="ECO:0000313" key="2">
    <source>
        <dbReference type="EnsemblPlants" id="OB04G19750.1"/>
    </source>
</evidence>
<protein>
    <submittedName>
        <fullName evidence="2">Uncharacterized protein</fullName>
    </submittedName>
</protein>
<name>J3LXV0_ORYBR</name>
<evidence type="ECO:0000256" key="1">
    <source>
        <dbReference type="SAM" id="MobiDB-lite"/>
    </source>
</evidence>
<accession>J3LXV0</accession>
<reference evidence="2" key="1">
    <citation type="journal article" date="2013" name="Nat. Commun.">
        <title>Whole-genome sequencing of Oryza brachyantha reveals mechanisms underlying Oryza genome evolution.</title>
        <authorList>
            <person name="Chen J."/>
            <person name="Huang Q."/>
            <person name="Gao D."/>
            <person name="Wang J."/>
            <person name="Lang Y."/>
            <person name="Liu T."/>
            <person name="Li B."/>
            <person name="Bai Z."/>
            <person name="Luis Goicoechea J."/>
            <person name="Liang C."/>
            <person name="Chen C."/>
            <person name="Zhang W."/>
            <person name="Sun S."/>
            <person name="Liao Y."/>
            <person name="Zhang X."/>
            <person name="Yang L."/>
            <person name="Song C."/>
            <person name="Wang M."/>
            <person name="Shi J."/>
            <person name="Liu G."/>
            <person name="Liu J."/>
            <person name="Zhou H."/>
            <person name="Zhou W."/>
            <person name="Yu Q."/>
            <person name="An N."/>
            <person name="Chen Y."/>
            <person name="Cai Q."/>
            <person name="Wang B."/>
            <person name="Liu B."/>
            <person name="Min J."/>
            <person name="Huang Y."/>
            <person name="Wu H."/>
            <person name="Li Z."/>
            <person name="Zhang Y."/>
            <person name="Yin Y."/>
            <person name="Song W."/>
            <person name="Jiang J."/>
            <person name="Jackson S.A."/>
            <person name="Wing R.A."/>
            <person name="Wang J."/>
            <person name="Chen M."/>
        </authorList>
    </citation>
    <scope>NUCLEOTIDE SEQUENCE [LARGE SCALE GENOMIC DNA]</scope>
    <source>
        <strain evidence="2">cv. IRGC 101232</strain>
    </source>
</reference>
<dbReference type="AlphaFoldDB" id="J3LXV0"/>
<feature type="compositionally biased region" description="Basic and acidic residues" evidence="1">
    <location>
        <begin position="135"/>
        <end position="151"/>
    </location>
</feature>
<organism evidence="2">
    <name type="scientific">Oryza brachyantha</name>
    <name type="common">malo sina</name>
    <dbReference type="NCBI Taxonomy" id="4533"/>
    <lineage>
        <taxon>Eukaryota</taxon>
        <taxon>Viridiplantae</taxon>
        <taxon>Streptophyta</taxon>
        <taxon>Embryophyta</taxon>
        <taxon>Tracheophyta</taxon>
        <taxon>Spermatophyta</taxon>
        <taxon>Magnoliopsida</taxon>
        <taxon>Liliopsida</taxon>
        <taxon>Poales</taxon>
        <taxon>Poaceae</taxon>
        <taxon>BOP clade</taxon>
        <taxon>Oryzoideae</taxon>
        <taxon>Oryzeae</taxon>
        <taxon>Oryzinae</taxon>
        <taxon>Oryza</taxon>
    </lineage>
</organism>
<dbReference type="Proteomes" id="UP000006038">
    <property type="component" value="Chromosome 4"/>
</dbReference>
<dbReference type="SUPFAM" id="SSF47113">
    <property type="entry name" value="Histone-fold"/>
    <property type="match status" value="1"/>
</dbReference>
<evidence type="ECO:0000313" key="3">
    <source>
        <dbReference type="Proteomes" id="UP000006038"/>
    </source>
</evidence>
<dbReference type="STRING" id="4533.J3LXV0"/>
<sequence>MTLLITTATELFLGSLPAGAHRAASWHGRRAVRAVHVRAAVCEHRPTVDFLDCLAVAEDAPPARARQSHRGRWRRGKDGTPSPPAVAADSAPVRHRPHPSPVVARYSPTAVRPCPRRSWSTAVDPSLPATARSPPQDREERGEEEREGMIK</sequence>
<reference evidence="2" key="2">
    <citation type="submission" date="2013-04" db="UniProtKB">
        <authorList>
            <consortium name="EnsemblPlants"/>
        </authorList>
    </citation>
    <scope>IDENTIFICATION</scope>
</reference>
<keyword evidence="3" id="KW-1185">Reference proteome</keyword>
<dbReference type="GO" id="GO:0046982">
    <property type="term" value="F:protein heterodimerization activity"/>
    <property type="evidence" value="ECO:0007669"/>
    <property type="project" value="InterPro"/>
</dbReference>